<dbReference type="GO" id="GO:0031119">
    <property type="term" value="P:tRNA pseudouridine synthesis"/>
    <property type="evidence" value="ECO:0007669"/>
    <property type="project" value="TreeGrafter"/>
</dbReference>
<evidence type="ECO:0000256" key="3">
    <source>
        <dbReference type="ARBA" id="ARBA00023235"/>
    </source>
</evidence>
<feature type="region of interest" description="Disordered" evidence="5">
    <location>
        <begin position="322"/>
        <end position="350"/>
    </location>
</feature>
<dbReference type="Gene3D" id="3.30.70.660">
    <property type="entry name" value="Pseudouridine synthase I, catalytic domain, C-terminal subdomain"/>
    <property type="match status" value="1"/>
</dbReference>
<dbReference type="PANTHER" id="PTHR11142:SF0">
    <property type="entry name" value="TRNA PSEUDOURIDINE SYNTHASE-LIKE 1"/>
    <property type="match status" value="1"/>
</dbReference>
<dbReference type="FunFam" id="3.30.70.580:FF:000056">
    <property type="entry name" value="tRNA pseudouridine synthase"/>
    <property type="match status" value="1"/>
</dbReference>
<dbReference type="HAMAP" id="MF_00171">
    <property type="entry name" value="TruA"/>
    <property type="match status" value="1"/>
</dbReference>
<dbReference type="InterPro" id="IPR020103">
    <property type="entry name" value="PsdUridine_synth_cat_dom_sf"/>
</dbReference>
<keyword evidence="2 4" id="KW-0819">tRNA processing</keyword>
<dbReference type="InterPro" id="IPR020094">
    <property type="entry name" value="TruA/RsuA/RluB/E/F_N"/>
</dbReference>
<protein>
    <recommendedName>
        <fullName evidence="4">tRNA pseudouridine synthase</fullName>
        <ecNumber evidence="4">5.4.99.12</ecNumber>
    </recommendedName>
</protein>
<dbReference type="EC" id="5.4.99.12" evidence="4"/>
<dbReference type="Gene3D" id="3.30.70.580">
    <property type="entry name" value="Pseudouridine synthase I, catalytic domain, N-terminal subdomain"/>
    <property type="match status" value="1"/>
</dbReference>
<accession>A0A0K8RFQ4</accession>
<evidence type="ECO:0000256" key="1">
    <source>
        <dbReference type="ARBA" id="ARBA00009375"/>
    </source>
</evidence>
<dbReference type="InterPro" id="IPR020097">
    <property type="entry name" value="PsdUridine_synth_TruA_a/b_dom"/>
</dbReference>
<comment type="catalytic activity">
    <reaction evidence="4">
        <text>uridine(38/39/40) in tRNA = pseudouridine(38/39/40) in tRNA</text>
        <dbReference type="Rhea" id="RHEA:22376"/>
        <dbReference type="Rhea" id="RHEA-COMP:10085"/>
        <dbReference type="Rhea" id="RHEA-COMP:10087"/>
        <dbReference type="ChEBI" id="CHEBI:65314"/>
        <dbReference type="ChEBI" id="CHEBI:65315"/>
        <dbReference type="EC" id="5.4.99.12"/>
    </reaction>
</comment>
<dbReference type="SUPFAM" id="SSF55120">
    <property type="entry name" value="Pseudouridine synthase"/>
    <property type="match status" value="1"/>
</dbReference>
<dbReference type="EMBL" id="GADI01004489">
    <property type="protein sequence ID" value="JAA69319.1"/>
    <property type="molecule type" value="mRNA"/>
</dbReference>
<feature type="domain" description="Pseudouridine synthase I TruA alpha/beta" evidence="6">
    <location>
        <begin position="173"/>
        <end position="295"/>
    </location>
</feature>
<dbReference type="PANTHER" id="PTHR11142">
    <property type="entry name" value="PSEUDOURIDYLATE SYNTHASE"/>
    <property type="match status" value="1"/>
</dbReference>
<dbReference type="InterPro" id="IPR020095">
    <property type="entry name" value="PsdUridine_synth_TruA_C"/>
</dbReference>
<feature type="compositionally biased region" description="Acidic residues" evidence="5">
    <location>
        <begin position="322"/>
        <end position="336"/>
    </location>
</feature>
<evidence type="ECO:0000313" key="7">
    <source>
        <dbReference type="EMBL" id="JAA69319.1"/>
    </source>
</evidence>
<proteinExistence type="evidence at transcript level"/>
<dbReference type="AlphaFoldDB" id="A0A0K8RFQ4"/>
<evidence type="ECO:0000256" key="2">
    <source>
        <dbReference type="ARBA" id="ARBA00022694"/>
    </source>
</evidence>
<dbReference type="Pfam" id="PF01416">
    <property type="entry name" value="PseudoU_synth_1"/>
    <property type="match status" value="1"/>
</dbReference>
<dbReference type="GO" id="GO:0160147">
    <property type="term" value="F:tRNA pseudouridine(38-40) synthase activity"/>
    <property type="evidence" value="ECO:0007669"/>
    <property type="project" value="UniProtKB-EC"/>
</dbReference>
<evidence type="ECO:0000256" key="5">
    <source>
        <dbReference type="SAM" id="MobiDB-lite"/>
    </source>
</evidence>
<dbReference type="InterPro" id="IPR001406">
    <property type="entry name" value="PsdUridine_synth_TruA"/>
</dbReference>
<evidence type="ECO:0000259" key="6">
    <source>
        <dbReference type="Pfam" id="PF01416"/>
    </source>
</evidence>
<keyword evidence="3 4" id="KW-0413">Isomerase</keyword>
<evidence type="ECO:0000256" key="4">
    <source>
        <dbReference type="RuleBase" id="RU003792"/>
    </source>
</evidence>
<dbReference type="GO" id="GO:0003723">
    <property type="term" value="F:RNA binding"/>
    <property type="evidence" value="ECO:0007669"/>
    <property type="project" value="InterPro"/>
</dbReference>
<reference evidence="7" key="1">
    <citation type="submission" date="2012-12" db="EMBL/GenBank/DDBJ databases">
        <title>Identification and characterization of a phenylalanine ammonia-lyase gene family in Isatis indigotica Fort.</title>
        <authorList>
            <person name="Liu Q."/>
            <person name="Chen J."/>
            <person name="Zhou X."/>
            <person name="Di P."/>
            <person name="Xiao Y."/>
            <person name="Xuan H."/>
            <person name="Zhang L."/>
            <person name="Chen W."/>
        </authorList>
    </citation>
    <scope>NUCLEOTIDE SEQUENCE</scope>
    <source>
        <tissue evidence="7">Salivary gland</tissue>
    </source>
</reference>
<comment type="similarity">
    <text evidence="1 4">Belongs to the tRNA pseudouridine synthase TruA family.</text>
</comment>
<organism evidence="7">
    <name type="scientific">Ixodes ricinus</name>
    <name type="common">Common tick</name>
    <name type="synonym">Acarus ricinus</name>
    <dbReference type="NCBI Taxonomy" id="34613"/>
    <lineage>
        <taxon>Eukaryota</taxon>
        <taxon>Metazoa</taxon>
        <taxon>Ecdysozoa</taxon>
        <taxon>Arthropoda</taxon>
        <taxon>Chelicerata</taxon>
        <taxon>Arachnida</taxon>
        <taxon>Acari</taxon>
        <taxon>Parasitiformes</taxon>
        <taxon>Ixodida</taxon>
        <taxon>Ixodoidea</taxon>
        <taxon>Ixodidae</taxon>
        <taxon>Ixodinae</taxon>
        <taxon>Ixodes</taxon>
    </lineage>
</organism>
<sequence>MSSRYLLKFSYLGTRYRGMQRQSSRPCLENWTVQGAIEGALCNLRPLSEPVLVLASRTDTGVHASLSAGHVDLVPANTAQRYQPQQIFSTLNNHFARRDHDIVVREVLPVPSWFHARHLAKSRSYVYRVAVLRPHVLEQSTVLGTTIRHLLPLNEINSCCAVPPLDFSRVHEAMELLSGEHDFRTFKNVGRTKAEDDVNTVRNVLDFTLRPSQPASALADPLYDNVDLWEFHIKSKSFLYRQVRRMVSVVLHVGMHPESLPLVRRMLENPHKDSWDNRVRIAPSCGLYLNNIEYDPAHMDLDADPPEEVVAYYSKLRDFELVDDEDSDENPDEESVQESQDLEEHSSRSI</sequence>
<name>A0A0K8RFQ4_IXORI</name>